<dbReference type="SMART" id="SM00312">
    <property type="entry name" value="PX"/>
    <property type="match status" value="1"/>
</dbReference>
<evidence type="ECO:0000259" key="2">
    <source>
        <dbReference type="PROSITE" id="PS50195"/>
    </source>
</evidence>
<feature type="region of interest" description="Disordered" evidence="1">
    <location>
        <begin position="773"/>
        <end position="830"/>
    </location>
</feature>
<dbReference type="Gene3D" id="3.30.1520.10">
    <property type="entry name" value="Phox-like domain"/>
    <property type="match status" value="1"/>
</dbReference>
<name>A0A8J4BM58_9CHLO</name>
<dbReference type="PANTHER" id="PTHR46757">
    <property type="entry name" value="SORTING NEXIN-RELATED"/>
    <property type="match status" value="1"/>
</dbReference>
<dbReference type="EMBL" id="BNCO01000045">
    <property type="protein sequence ID" value="GIL61481.1"/>
    <property type="molecule type" value="Genomic_DNA"/>
</dbReference>
<feature type="domain" description="PX" evidence="2">
    <location>
        <begin position="284"/>
        <end position="401"/>
    </location>
</feature>
<feature type="region of interest" description="Disordered" evidence="1">
    <location>
        <begin position="131"/>
        <end position="246"/>
    </location>
</feature>
<keyword evidence="4" id="KW-1185">Reference proteome</keyword>
<dbReference type="AlphaFoldDB" id="A0A8J4BM58"/>
<dbReference type="InterPro" id="IPR001683">
    <property type="entry name" value="PX_dom"/>
</dbReference>
<evidence type="ECO:0000256" key="1">
    <source>
        <dbReference type="SAM" id="MobiDB-lite"/>
    </source>
</evidence>
<dbReference type="GO" id="GO:0005768">
    <property type="term" value="C:endosome"/>
    <property type="evidence" value="ECO:0007669"/>
    <property type="project" value="UniProtKB-ARBA"/>
</dbReference>
<feature type="compositionally biased region" description="Polar residues" evidence="1">
    <location>
        <begin position="157"/>
        <end position="170"/>
    </location>
</feature>
<dbReference type="InterPro" id="IPR027267">
    <property type="entry name" value="AH/BAR_dom_sf"/>
</dbReference>
<dbReference type="Proteomes" id="UP000747399">
    <property type="component" value="Unassembled WGS sequence"/>
</dbReference>
<dbReference type="Gene3D" id="1.20.1270.60">
    <property type="entry name" value="Arfaptin homology (AH) domain/BAR domain"/>
    <property type="match status" value="1"/>
</dbReference>
<dbReference type="Pfam" id="PF00787">
    <property type="entry name" value="PX"/>
    <property type="match status" value="1"/>
</dbReference>
<comment type="caution">
    <text evidence="3">The sequence shown here is derived from an EMBL/GenBank/DDBJ whole genome shotgun (WGS) entry which is preliminary data.</text>
</comment>
<reference evidence="3" key="1">
    <citation type="journal article" date="2021" name="Proc. Natl. Acad. Sci. U.S.A.">
        <title>Three genomes in the algal genus Volvox reveal the fate of a haploid sex-determining region after a transition to homothallism.</title>
        <authorList>
            <person name="Yamamoto K."/>
            <person name="Hamaji T."/>
            <person name="Kawai-Toyooka H."/>
            <person name="Matsuzaki R."/>
            <person name="Takahashi F."/>
            <person name="Nishimura Y."/>
            <person name="Kawachi M."/>
            <person name="Noguchi H."/>
            <person name="Minakuchi Y."/>
            <person name="Umen J.G."/>
            <person name="Toyoda A."/>
            <person name="Nozaki H."/>
        </authorList>
    </citation>
    <scope>NUCLEOTIDE SEQUENCE</scope>
    <source>
        <strain evidence="3">NIES-3780</strain>
    </source>
</reference>
<protein>
    <recommendedName>
        <fullName evidence="2">PX domain-containing protein</fullName>
    </recommendedName>
</protein>
<gene>
    <name evidence="3" type="ORF">Vafri_15917</name>
</gene>
<dbReference type="PANTHER" id="PTHR46757:SF2">
    <property type="entry name" value="OS05G0346100 PROTEIN"/>
    <property type="match status" value="1"/>
</dbReference>
<evidence type="ECO:0000313" key="4">
    <source>
        <dbReference type="Proteomes" id="UP000747399"/>
    </source>
</evidence>
<evidence type="ECO:0000313" key="3">
    <source>
        <dbReference type="EMBL" id="GIL61481.1"/>
    </source>
</evidence>
<dbReference type="InterPro" id="IPR044279">
    <property type="entry name" value="SNX2A/B"/>
</dbReference>
<organism evidence="3 4">
    <name type="scientific">Volvox africanus</name>
    <dbReference type="NCBI Taxonomy" id="51714"/>
    <lineage>
        <taxon>Eukaryota</taxon>
        <taxon>Viridiplantae</taxon>
        <taxon>Chlorophyta</taxon>
        <taxon>core chlorophytes</taxon>
        <taxon>Chlorophyceae</taxon>
        <taxon>CS clade</taxon>
        <taxon>Chlamydomonadales</taxon>
        <taxon>Volvocaceae</taxon>
        <taxon>Volvox</taxon>
    </lineage>
</organism>
<feature type="compositionally biased region" description="Pro residues" evidence="1">
    <location>
        <begin position="736"/>
        <end position="745"/>
    </location>
</feature>
<feature type="compositionally biased region" description="Low complexity" evidence="1">
    <location>
        <begin position="136"/>
        <end position="152"/>
    </location>
</feature>
<dbReference type="SUPFAM" id="SSF64268">
    <property type="entry name" value="PX domain"/>
    <property type="match status" value="1"/>
</dbReference>
<feature type="compositionally biased region" description="Low complexity" evidence="1">
    <location>
        <begin position="212"/>
        <end position="227"/>
    </location>
</feature>
<accession>A0A8J4BM58</accession>
<dbReference type="GO" id="GO:0035091">
    <property type="term" value="F:phosphatidylinositol binding"/>
    <property type="evidence" value="ECO:0007669"/>
    <property type="project" value="InterPro"/>
</dbReference>
<dbReference type="PROSITE" id="PS50195">
    <property type="entry name" value="PX"/>
    <property type="match status" value="1"/>
</dbReference>
<dbReference type="InterPro" id="IPR036871">
    <property type="entry name" value="PX_dom_sf"/>
</dbReference>
<feature type="region of interest" description="Disordered" evidence="1">
    <location>
        <begin position="729"/>
        <end position="752"/>
    </location>
</feature>
<feature type="compositionally biased region" description="Polar residues" evidence="1">
    <location>
        <begin position="807"/>
        <end position="816"/>
    </location>
</feature>
<sequence>MASKGIVADPLRGGRAFDDQDMEDLTSHLANLPAGRNSHDGLDLGDNSELLQGNLDRFRALAGDDSHDDLFTSYGGLGLGLGVSDSTIITTTNYPTYGELAAAKPPSYEDSVMYDQAPPLDVYGASGAGGDMDPLSAGHSSGAGLSDAAAAARPRVSEQQLPPATATAQPGTSGGQSWTGTGWAARGVPLGASEPQAATVAAAGTGPDVRHPGSSTTAAAGPSAVGPLDSLALPGSGELRLDDTQHSPSPHLFSPGGAYGMVPSAGHPGGGGGGGGSFQHLSITVTDPVKREQGGLFGIKGGYVTYLVRAKARAAAARSETAVRRRFREFVVLAQLLKGKYRGFFIPPRPEKNAMEGQRMTDAFVEERRIALERYLNKLAQHPVLGASEELRLFLEVDGELADSGAWLSLRPPNLGGSVLEGTAKFSKQILGLDRAVMDPVQAAQPTKKATDFMRAIKETARSMQSAPSASSLPPDELALVRAKEEVEALQGALTIGSRAAEKLVASLDRWSVVYGELGLVLIHMRNSEKAEGVALANHTGTLKQSGSLMHDTDRLGTALIRSSRIGRKVTGRCAIELACLHEYLGLMPAALKGLRARDKALLTADTVQSDLAGRRKAIADLEAAGAKVLGGDAAKAKKVADLNGDVAVLEQSVVAARARYDKIKEINQQEMSRLRCELRSDVMSMLHRYATIMSACSQRNLEIWLQAAEELQATKEQLHAAKACLVGSDVHQQQQPPPQPPPTQRPSDQENQFAPQYPAAAAAAVMQPSNATYTHASSSRTRPELGFRGGGGAGGGWGMEVMDLNEVQSYSSETGMGTGGAPGRDGYPL</sequence>
<feature type="compositionally biased region" description="Gly residues" evidence="1">
    <location>
        <begin position="788"/>
        <end position="799"/>
    </location>
</feature>
<proteinExistence type="predicted"/>